<dbReference type="EMBL" id="CP041616">
    <property type="protein sequence ID" value="QDO88704.1"/>
    <property type="molecule type" value="Genomic_DNA"/>
</dbReference>
<feature type="region of interest" description="Disordered" evidence="1">
    <location>
        <begin position="155"/>
        <end position="195"/>
    </location>
</feature>
<dbReference type="InterPro" id="IPR012312">
    <property type="entry name" value="Hemerythrin-like"/>
</dbReference>
<feature type="compositionally biased region" description="Basic and acidic residues" evidence="1">
    <location>
        <begin position="168"/>
        <end position="195"/>
    </location>
</feature>
<feature type="domain" description="Hemerythrin-like" evidence="2">
    <location>
        <begin position="13"/>
        <end position="125"/>
    </location>
</feature>
<accession>A0A516GAZ8</accession>
<gene>
    <name evidence="3" type="ORF">FNH13_10490</name>
</gene>
<dbReference type="Pfam" id="PF01814">
    <property type="entry name" value="Hemerythrin"/>
    <property type="match status" value="1"/>
</dbReference>
<dbReference type="Gene3D" id="1.20.120.520">
    <property type="entry name" value="nmb1532 protein domain like"/>
    <property type="match status" value="1"/>
</dbReference>
<dbReference type="KEGG" id="orz:FNH13_10490"/>
<organism evidence="3 4">
    <name type="scientific">Ornithinimicrobium ciconiae</name>
    <dbReference type="NCBI Taxonomy" id="2594265"/>
    <lineage>
        <taxon>Bacteria</taxon>
        <taxon>Bacillati</taxon>
        <taxon>Actinomycetota</taxon>
        <taxon>Actinomycetes</taxon>
        <taxon>Micrococcales</taxon>
        <taxon>Ornithinimicrobiaceae</taxon>
        <taxon>Ornithinimicrobium</taxon>
    </lineage>
</organism>
<proteinExistence type="predicted"/>
<dbReference type="RefSeq" id="WP_143783381.1">
    <property type="nucleotide sequence ID" value="NZ_CP041616.1"/>
</dbReference>
<keyword evidence="4" id="KW-1185">Reference proteome</keyword>
<dbReference type="Proteomes" id="UP000315395">
    <property type="component" value="Chromosome"/>
</dbReference>
<dbReference type="AlphaFoldDB" id="A0A516GAZ8"/>
<evidence type="ECO:0000313" key="3">
    <source>
        <dbReference type="EMBL" id="QDO88704.1"/>
    </source>
</evidence>
<name>A0A516GAZ8_9MICO</name>
<dbReference type="OrthoDB" id="3381279at2"/>
<evidence type="ECO:0000313" key="4">
    <source>
        <dbReference type="Proteomes" id="UP000315395"/>
    </source>
</evidence>
<sequence>MCSYCGCQSITVVGRFMAEHDEIINATGQMVRAASSGDAETVRATAQVVARLLHPHTHAEEVGLFAVMREQEEFTDHIDVLCGEHTSLDELLELVANGDFARAPEFELALRNHIDKEDNGLFPAAAMSLDGTDWERVDETTPEAQEAITDGRGHLLSREAGPGHGHAHPHDPAHDHDHSHPHEHDHSHPHDHDHP</sequence>
<evidence type="ECO:0000256" key="1">
    <source>
        <dbReference type="SAM" id="MobiDB-lite"/>
    </source>
</evidence>
<protein>
    <submittedName>
        <fullName evidence="3">Hemerythrin domain-containing protein</fullName>
    </submittedName>
</protein>
<evidence type="ECO:0000259" key="2">
    <source>
        <dbReference type="Pfam" id="PF01814"/>
    </source>
</evidence>
<reference evidence="3 4" key="1">
    <citation type="submission" date="2019-07" db="EMBL/GenBank/DDBJ databases">
        <title>complete genome sequencing of Ornithinimicrobium sp. H23M54.</title>
        <authorList>
            <person name="Bae J.-W."/>
            <person name="Lee S.-Y."/>
        </authorList>
    </citation>
    <scope>NUCLEOTIDE SEQUENCE [LARGE SCALE GENOMIC DNA]</scope>
    <source>
        <strain evidence="3 4">H23M54</strain>
    </source>
</reference>